<reference evidence="1 2" key="1">
    <citation type="submission" date="2023-04" db="EMBL/GenBank/DDBJ databases">
        <title>Forest soil microbial communities from Buena Vista Peninsula, Colon Province, Panama.</title>
        <authorList>
            <person name="Bouskill N."/>
        </authorList>
    </citation>
    <scope>NUCLEOTIDE SEQUENCE [LARGE SCALE GENOMIC DNA]</scope>
    <source>
        <strain evidence="1 2">AC80</strain>
    </source>
</reference>
<dbReference type="EMBL" id="JARXVE010000016">
    <property type="protein sequence ID" value="MDH6199202.1"/>
    <property type="molecule type" value="Genomic_DNA"/>
</dbReference>
<evidence type="ECO:0000313" key="2">
    <source>
        <dbReference type="Proteomes" id="UP001160130"/>
    </source>
</evidence>
<comment type="caution">
    <text evidence="1">The sequence shown here is derived from an EMBL/GenBank/DDBJ whole genome shotgun (WGS) entry which is preliminary data.</text>
</comment>
<proteinExistence type="predicted"/>
<dbReference type="RefSeq" id="WP_280835753.1">
    <property type="nucleotide sequence ID" value="NZ_JARXVE010000016.1"/>
</dbReference>
<name>A0ABT6LAE3_9MYCO</name>
<dbReference type="Proteomes" id="UP001160130">
    <property type="component" value="Unassembled WGS sequence"/>
</dbReference>
<evidence type="ECO:0000313" key="1">
    <source>
        <dbReference type="EMBL" id="MDH6199202.1"/>
    </source>
</evidence>
<organism evidence="1 2">
    <name type="scientific">Mycolicibacterium frederiksbergense</name>
    <dbReference type="NCBI Taxonomy" id="117567"/>
    <lineage>
        <taxon>Bacteria</taxon>
        <taxon>Bacillati</taxon>
        <taxon>Actinomycetota</taxon>
        <taxon>Actinomycetes</taxon>
        <taxon>Mycobacteriales</taxon>
        <taxon>Mycobacteriaceae</taxon>
        <taxon>Mycolicibacterium</taxon>
    </lineage>
</organism>
<accession>A0ABT6LAE3</accession>
<sequence>MKRTAAHRMRRTARLLLKWADKLDPHFDHVHMAFHAADLTRAEAAVAEARDR</sequence>
<keyword evidence="2" id="KW-1185">Reference proteome</keyword>
<gene>
    <name evidence="1" type="ORF">M2272_005870</name>
</gene>
<protein>
    <submittedName>
        <fullName evidence="1">Ferric iron reductase protein FhuF</fullName>
    </submittedName>
</protein>